<dbReference type="InterPro" id="IPR011642">
    <property type="entry name" value="Gate_dom"/>
</dbReference>
<keyword evidence="4" id="KW-1185">Reference proteome</keyword>
<evidence type="ECO:0000313" key="3">
    <source>
        <dbReference type="EMBL" id="MFB5684588.1"/>
    </source>
</evidence>
<dbReference type="EMBL" id="JBHILM010000044">
    <property type="protein sequence ID" value="MFB5684588.1"/>
    <property type="molecule type" value="Genomic_DNA"/>
</dbReference>
<keyword evidence="1" id="KW-1133">Transmembrane helix</keyword>
<feature type="transmembrane region" description="Helical" evidence="1">
    <location>
        <begin position="291"/>
        <end position="311"/>
    </location>
</feature>
<evidence type="ECO:0000259" key="2">
    <source>
        <dbReference type="Pfam" id="PF07670"/>
    </source>
</evidence>
<dbReference type="RefSeq" id="WP_375528261.1">
    <property type="nucleotide sequence ID" value="NZ_JBHILM010000044.1"/>
</dbReference>
<organism evidence="3 4">
    <name type="scientific">Paenibacillus terreus</name>
    <dbReference type="NCBI Taxonomy" id="1387834"/>
    <lineage>
        <taxon>Bacteria</taxon>
        <taxon>Bacillati</taxon>
        <taxon>Bacillota</taxon>
        <taxon>Bacilli</taxon>
        <taxon>Bacillales</taxon>
        <taxon>Paenibacillaceae</taxon>
        <taxon>Paenibacillus</taxon>
    </lineage>
</organism>
<feature type="domain" description="Nucleoside transporter/FeoB GTPase Gate" evidence="2">
    <location>
        <begin position="50"/>
        <end position="143"/>
    </location>
</feature>
<protein>
    <submittedName>
        <fullName evidence="3">Nucleoside recognition domain-containing protein</fullName>
    </submittedName>
</protein>
<reference evidence="3 4" key="1">
    <citation type="submission" date="2024-09" db="EMBL/GenBank/DDBJ databases">
        <authorList>
            <person name="Ruan L."/>
        </authorList>
    </citation>
    <scope>NUCLEOTIDE SEQUENCE [LARGE SCALE GENOMIC DNA]</scope>
    <source>
        <strain evidence="3 4">D33</strain>
    </source>
</reference>
<comment type="caution">
    <text evidence="3">The sequence shown here is derived from an EMBL/GenBank/DDBJ whole genome shotgun (WGS) entry which is preliminary data.</text>
</comment>
<feature type="transmembrane region" description="Helical" evidence="1">
    <location>
        <begin position="127"/>
        <end position="149"/>
    </location>
</feature>
<feature type="transmembrane region" description="Helical" evidence="1">
    <location>
        <begin position="323"/>
        <end position="341"/>
    </location>
</feature>
<evidence type="ECO:0000313" key="4">
    <source>
        <dbReference type="Proteomes" id="UP001580407"/>
    </source>
</evidence>
<evidence type="ECO:0000256" key="1">
    <source>
        <dbReference type="SAM" id="Phobius"/>
    </source>
</evidence>
<keyword evidence="1" id="KW-0812">Transmembrane</keyword>
<gene>
    <name evidence="3" type="ORF">ACE3NQ_27145</name>
</gene>
<feature type="transmembrane region" description="Helical" evidence="1">
    <location>
        <begin position="237"/>
        <end position="258"/>
    </location>
</feature>
<keyword evidence="1" id="KW-0472">Membrane</keyword>
<feature type="transmembrane region" description="Helical" evidence="1">
    <location>
        <begin position="155"/>
        <end position="177"/>
    </location>
</feature>
<dbReference type="Pfam" id="PF07670">
    <property type="entry name" value="Gate"/>
    <property type="match status" value="1"/>
</dbReference>
<accession>A0ABV5BFV4</accession>
<feature type="transmembrane region" description="Helical" evidence="1">
    <location>
        <begin position="373"/>
        <end position="398"/>
    </location>
</feature>
<dbReference type="Proteomes" id="UP001580407">
    <property type="component" value="Unassembled WGS sequence"/>
</dbReference>
<name>A0ABV5BFV4_9BACL</name>
<sequence>MQTIQEKQPGRLWATWLLGACSLLLVAAVVAAPEQVYEASGQGLKLWWSIVFPALLPFLMLSEMLIASGFVHGLGVLLAPLMRACFHLPGRSGWVIALGMTAGGQAAAEAARQLGGRDGLGERQVRLLAGTASFCNPMTIVLVIGAGFLHSPSTGYMLLLVHWITGMLAGMVSVRLFGTKEKAAQQGTQAAASSSGSGLHPSMLRALYAEMSAARQRDGRSFGRLLGETVSNAVQTLMLIGGFIIFFAVMTRLLNVYLTPQAPMLLWPALLEQHLGAHAAVRFFSDPRMQAAAIGAILGWGGMSGLMQIIAITKPADRGFSFAVTRFLHAGMSFLVMLLLWKPWQQLTSFAVPAYLELLPVREGTVDHSIDRLLTLAATPFALLIAILGVLLAASFMIRWRTRRSSR</sequence>
<feature type="transmembrane region" description="Helical" evidence="1">
    <location>
        <begin position="55"/>
        <end position="81"/>
    </location>
</feature>
<proteinExistence type="predicted"/>